<dbReference type="Gene3D" id="3.30.70.270">
    <property type="match status" value="1"/>
</dbReference>
<dbReference type="PANTHER" id="PTHR44757">
    <property type="entry name" value="DIGUANYLATE CYCLASE DGCP"/>
    <property type="match status" value="1"/>
</dbReference>
<feature type="transmembrane region" description="Helical" evidence="6">
    <location>
        <begin position="72"/>
        <end position="89"/>
    </location>
</feature>
<comment type="catalytic activity">
    <reaction evidence="5">
        <text>3',3'-c-di-GMP + H2O = 5'-phosphoguanylyl(3'-&gt;5')guanosine + H(+)</text>
        <dbReference type="Rhea" id="RHEA:24902"/>
        <dbReference type="ChEBI" id="CHEBI:15377"/>
        <dbReference type="ChEBI" id="CHEBI:15378"/>
        <dbReference type="ChEBI" id="CHEBI:58754"/>
        <dbReference type="ChEBI" id="CHEBI:58805"/>
        <dbReference type="EC" id="3.1.4.52"/>
    </reaction>
    <physiologicalReaction direction="left-to-right" evidence="5">
        <dbReference type="Rhea" id="RHEA:24903"/>
    </physiologicalReaction>
</comment>
<dbReference type="AlphaFoldDB" id="A0A916QLE4"/>
<protein>
    <recommendedName>
        <fullName evidence="2">cyclic-guanylate-specific phosphodiesterase</fullName>
        <ecNumber evidence="2">3.1.4.52</ecNumber>
    </recommendedName>
</protein>
<dbReference type="Pfam" id="PF00990">
    <property type="entry name" value="GGDEF"/>
    <property type="match status" value="1"/>
</dbReference>
<dbReference type="CDD" id="cd01949">
    <property type="entry name" value="GGDEF"/>
    <property type="match status" value="1"/>
</dbReference>
<dbReference type="GO" id="GO:0071111">
    <property type="term" value="F:cyclic-guanylate-specific phosphodiesterase activity"/>
    <property type="evidence" value="ECO:0007669"/>
    <property type="project" value="UniProtKB-EC"/>
</dbReference>
<evidence type="ECO:0000256" key="5">
    <source>
        <dbReference type="ARBA" id="ARBA00051114"/>
    </source>
</evidence>
<keyword evidence="3" id="KW-0973">c-di-GMP</keyword>
<dbReference type="NCBIfam" id="TIGR00229">
    <property type="entry name" value="sensory_box"/>
    <property type="match status" value="2"/>
</dbReference>
<dbReference type="GO" id="GO:0016301">
    <property type="term" value="F:kinase activity"/>
    <property type="evidence" value="ECO:0007669"/>
    <property type="project" value="UniProtKB-KW"/>
</dbReference>
<dbReference type="Pfam" id="PF00563">
    <property type="entry name" value="EAL"/>
    <property type="match status" value="1"/>
</dbReference>
<dbReference type="InterPro" id="IPR000014">
    <property type="entry name" value="PAS"/>
</dbReference>
<evidence type="ECO:0000259" key="10">
    <source>
        <dbReference type="PROSITE" id="PS50887"/>
    </source>
</evidence>
<dbReference type="PROSITE" id="PS50887">
    <property type="entry name" value="GGDEF"/>
    <property type="match status" value="1"/>
</dbReference>
<feature type="transmembrane region" description="Helical" evidence="6">
    <location>
        <begin position="12"/>
        <end position="30"/>
    </location>
</feature>
<dbReference type="EMBL" id="BMIY01000008">
    <property type="protein sequence ID" value="GFZ77053.1"/>
    <property type="molecule type" value="Genomic_DNA"/>
</dbReference>
<dbReference type="PROSITE" id="PS50113">
    <property type="entry name" value="PAC"/>
    <property type="match status" value="1"/>
</dbReference>
<dbReference type="InterPro" id="IPR000160">
    <property type="entry name" value="GGDEF_dom"/>
</dbReference>
<sequence length="1156" mass="127143">MTTPKHLRIQAGLYVLFVLSALIGLLSLVGNTWPQLPVPGSLLVTTQGALALLLGGIIMVSLMMHWRRVRHLSGYLLLILASYNILHNLLAGPGDSGLSIFTGQPRLQYLPAICAILMGIVALVGLRGQRCRQFAMAMGGIGVLVGGCVLVMLILSAGSQDFVLGFNQVSAFFCLGLALSLIVLAWPGQPEGASVDRSAAGMGTLGIVGTFVLLVLASWGIHIEQHHAAGVLANHQAAMLRRELETSAELAKRLANRWAALDYNIPDSLRQAELNSYFADIPAMQLLMTIGGDGQSVLHQSRTPGQERWLDSQMTTDLVQRWLNQPPTASLVESWIVPDPAHPLTAILMVVPAGAEEVKFISAFEVGSLLQPMIGLADDEFQVVLYTEPTHLTHAEGVGHGFDHEIYEYATVSAPGGAIFYVSAIGNPVSLFSLRGALIPCILLFGLLASYLLTTGRSVAALQRQKSRELSIEEQRFRSLFYQSPDAVFEFSKDGRYVSLNPVAEAITGISRQDLRVLRYDEFLSGETMSKKDYQLFDTAFRETVAGQAQTFHVKFLNVNGDWRDYECSFIPVLVDEIVSGLYAVVKDVTTRLRAQENQRLLTKSLESSDSAVLVFDVRQPAIPAVFVNAAFTKITGYSRNEILNHSLLRLASSIEGKEDVQRIKETIDRGEASSFTVKSYRRDGMLFWNHLSLAPVKDDDGLVTHYAAIMQDVSEKKEHESQLAYQATHDVLTGLANRSLFEDRLAHDIALAQRNGELLAVLFIDLDAFKPINDTLGHRIGDELLISVAQRMQGVIRPGDTLARFGGDEFVLLLPDLATAEEVELLADRLLNEIGQAHQIGKHELYVTASIGISLLSDGLAIPSRMIQQADMAMYKAKQQGRDTFVAYSDDLDEKLLKRVTLRNELQEAIKTGQLFLNYQPQVDLRGQVCGLEALVRWKHPVKGMISPADFIPLAEETGQIIQLGRWVTTQACQDARLLLDMGLLKGRMAVNLSPLQFHRSGFLATLREVVASSSLPPSSLELELTEGILMHNSEAAIDTLRELAAMGVATSIDDFGTGYSSFSYLKDLPVNSVKIDKSFVDGVLSESKDAAVCRGIITMAREMDIKVVAEGVETREQFELLESYGCEAFQGYFFARPMAVEDLRVWLKQNLNVQ</sequence>
<dbReference type="InterPro" id="IPR043128">
    <property type="entry name" value="Rev_trsase/Diguanyl_cyclase"/>
</dbReference>
<dbReference type="PROSITE" id="PS50112">
    <property type="entry name" value="PAS"/>
    <property type="match status" value="2"/>
</dbReference>
<comment type="caution">
    <text evidence="11">The sequence shown here is derived from an EMBL/GenBank/DDBJ whole genome shotgun (WGS) entry which is preliminary data.</text>
</comment>
<dbReference type="FunFam" id="3.30.70.270:FF:000001">
    <property type="entry name" value="Diguanylate cyclase domain protein"/>
    <property type="match status" value="1"/>
</dbReference>
<dbReference type="SMART" id="SM00091">
    <property type="entry name" value="PAS"/>
    <property type="match status" value="2"/>
</dbReference>
<dbReference type="GO" id="GO:0071732">
    <property type="term" value="P:cellular response to nitric oxide"/>
    <property type="evidence" value="ECO:0007669"/>
    <property type="project" value="UniProtKB-ARBA"/>
</dbReference>
<feature type="transmembrane region" description="Helical" evidence="6">
    <location>
        <begin position="199"/>
        <end position="221"/>
    </location>
</feature>
<keyword evidence="12" id="KW-1185">Reference proteome</keyword>
<evidence type="ECO:0000259" key="9">
    <source>
        <dbReference type="PROSITE" id="PS50883"/>
    </source>
</evidence>
<dbReference type="SMART" id="SM00267">
    <property type="entry name" value="GGDEF"/>
    <property type="match status" value="1"/>
</dbReference>
<comment type="cofactor">
    <cofactor evidence="1">
        <name>Mg(2+)</name>
        <dbReference type="ChEBI" id="CHEBI:18420"/>
    </cofactor>
</comment>
<feature type="transmembrane region" description="Helical" evidence="6">
    <location>
        <begin position="169"/>
        <end position="187"/>
    </location>
</feature>
<dbReference type="InterPro" id="IPR029787">
    <property type="entry name" value="Nucleotide_cyclase"/>
</dbReference>
<feature type="domain" description="PAC" evidence="8">
    <location>
        <begin position="674"/>
        <end position="726"/>
    </location>
</feature>
<evidence type="ECO:0000256" key="4">
    <source>
        <dbReference type="ARBA" id="ARBA00022777"/>
    </source>
</evidence>
<dbReference type="NCBIfam" id="TIGR00254">
    <property type="entry name" value="GGDEF"/>
    <property type="match status" value="1"/>
</dbReference>
<dbReference type="Pfam" id="PF08448">
    <property type="entry name" value="PAS_4"/>
    <property type="match status" value="1"/>
</dbReference>
<dbReference type="InterPro" id="IPR013656">
    <property type="entry name" value="PAS_4"/>
</dbReference>
<dbReference type="SMART" id="SM00086">
    <property type="entry name" value="PAC"/>
    <property type="match status" value="2"/>
</dbReference>
<organism evidence="11 12">
    <name type="scientific">Pseudohongiella nitratireducens</name>
    <dbReference type="NCBI Taxonomy" id="1768907"/>
    <lineage>
        <taxon>Bacteria</taxon>
        <taxon>Pseudomonadati</taxon>
        <taxon>Pseudomonadota</taxon>
        <taxon>Gammaproteobacteria</taxon>
        <taxon>Pseudomonadales</taxon>
        <taxon>Pseudohongiellaceae</taxon>
        <taxon>Pseudohongiella</taxon>
    </lineage>
</organism>
<evidence type="ECO:0000313" key="11">
    <source>
        <dbReference type="EMBL" id="GFZ77053.1"/>
    </source>
</evidence>
<evidence type="ECO:0000259" key="8">
    <source>
        <dbReference type="PROSITE" id="PS50113"/>
    </source>
</evidence>
<dbReference type="PANTHER" id="PTHR44757:SF2">
    <property type="entry name" value="BIOFILM ARCHITECTURE MAINTENANCE PROTEIN MBAA"/>
    <property type="match status" value="1"/>
</dbReference>
<dbReference type="Gene3D" id="3.30.450.20">
    <property type="entry name" value="PAS domain"/>
    <property type="match status" value="2"/>
</dbReference>
<reference evidence="11" key="2">
    <citation type="submission" date="2020-09" db="EMBL/GenBank/DDBJ databases">
        <authorList>
            <person name="Sun Q."/>
            <person name="Zhou Y."/>
        </authorList>
    </citation>
    <scope>NUCLEOTIDE SEQUENCE</scope>
    <source>
        <strain evidence="11">CGMCC 1.15425</strain>
    </source>
</reference>
<dbReference type="Proteomes" id="UP000627715">
    <property type="component" value="Unassembled WGS sequence"/>
</dbReference>
<feature type="transmembrane region" description="Helical" evidence="6">
    <location>
        <begin position="109"/>
        <end position="127"/>
    </location>
</feature>
<dbReference type="SMART" id="SM00052">
    <property type="entry name" value="EAL"/>
    <property type="match status" value="1"/>
</dbReference>
<feature type="domain" description="EAL" evidence="9">
    <location>
        <begin position="900"/>
        <end position="1153"/>
    </location>
</feature>
<dbReference type="EC" id="3.1.4.52" evidence="2"/>
<accession>A0A916QLE4</accession>
<feature type="transmembrane region" description="Helical" evidence="6">
    <location>
        <begin position="134"/>
        <end position="157"/>
    </location>
</feature>
<dbReference type="InterPro" id="IPR035919">
    <property type="entry name" value="EAL_sf"/>
</dbReference>
<dbReference type="SUPFAM" id="SSF141868">
    <property type="entry name" value="EAL domain-like"/>
    <property type="match status" value="1"/>
</dbReference>
<evidence type="ECO:0000256" key="1">
    <source>
        <dbReference type="ARBA" id="ARBA00001946"/>
    </source>
</evidence>
<keyword evidence="6" id="KW-0812">Transmembrane</keyword>
<feature type="domain" description="PAS" evidence="7">
    <location>
        <begin position="473"/>
        <end position="515"/>
    </location>
</feature>
<keyword evidence="6" id="KW-0472">Membrane</keyword>
<dbReference type="SUPFAM" id="SSF55073">
    <property type="entry name" value="Nucleotide cyclase"/>
    <property type="match status" value="1"/>
</dbReference>
<dbReference type="InterPro" id="IPR035965">
    <property type="entry name" value="PAS-like_dom_sf"/>
</dbReference>
<evidence type="ECO:0000256" key="6">
    <source>
        <dbReference type="SAM" id="Phobius"/>
    </source>
</evidence>
<dbReference type="Gene3D" id="3.20.20.450">
    <property type="entry name" value="EAL domain"/>
    <property type="match status" value="1"/>
</dbReference>
<dbReference type="CDD" id="cd01948">
    <property type="entry name" value="EAL"/>
    <property type="match status" value="1"/>
</dbReference>
<gene>
    <name evidence="11" type="ORF">GCM10011403_20120</name>
</gene>
<keyword evidence="4" id="KW-0808">Transferase</keyword>
<dbReference type="Pfam" id="PF13426">
    <property type="entry name" value="PAS_9"/>
    <property type="match status" value="1"/>
</dbReference>
<keyword evidence="6" id="KW-1133">Transmembrane helix</keyword>
<dbReference type="InterPro" id="IPR052155">
    <property type="entry name" value="Biofilm_reg_signaling"/>
</dbReference>
<dbReference type="SUPFAM" id="SSF55785">
    <property type="entry name" value="PYP-like sensor domain (PAS domain)"/>
    <property type="match status" value="2"/>
</dbReference>
<keyword evidence="4" id="KW-0418">Kinase</keyword>
<evidence type="ECO:0000259" key="7">
    <source>
        <dbReference type="PROSITE" id="PS50112"/>
    </source>
</evidence>
<dbReference type="InterPro" id="IPR001633">
    <property type="entry name" value="EAL_dom"/>
</dbReference>
<feature type="domain" description="PAS" evidence="7">
    <location>
        <begin position="598"/>
        <end position="675"/>
    </location>
</feature>
<dbReference type="PROSITE" id="PS50883">
    <property type="entry name" value="EAL"/>
    <property type="match status" value="1"/>
</dbReference>
<feature type="domain" description="GGDEF" evidence="10">
    <location>
        <begin position="758"/>
        <end position="891"/>
    </location>
</feature>
<feature type="transmembrane region" description="Helical" evidence="6">
    <location>
        <begin position="42"/>
        <end position="60"/>
    </location>
</feature>
<reference evidence="11" key="1">
    <citation type="journal article" date="2014" name="Int. J. Syst. Evol. Microbiol.">
        <title>Complete genome sequence of Corynebacterium casei LMG S-19264T (=DSM 44701T), isolated from a smear-ripened cheese.</title>
        <authorList>
            <consortium name="US DOE Joint Genome Institute (JGI-PGF)"/>
            <person name="Walter F."/>
            <person name="Albersmeier A."/>
            <person name="Kalinowski J."/>
            <person name="Ruckert C."/>
        </authorList>
    </citation>
    <scope>NUCLEOTIDE SEQUENCE</scope>
    <source>
        <strain evidence="11">CGMCC 1.15425</strain>
    </source>
</reference>
<dbReference type="InterPro" id="IPR000700">
    <property type="entry name" value="PAS-assoc_C"/>
</dbReference>
<dbReference type="FunFam" id="3.20.20.450:FF:000001">
    <property type="entry name" value="Cyclic di-GMP phosphodiesterase yahA"/>
    <property type="match status" value="1"/>
</dbReference>
<proteinExistence type="predicted"/>
<dbReference type="CDD" id="cd00130">
    <property type="entry name" value="PAS"/>
    <property type="match status" value="2"/>
</dbReference>
<name>A0A916QLE4_9GAMM</name>
<evidence type="ECO:0000256" key="2">
    <source>
        <dbReference type="ARBA" id="ARBA00012282"/>
    </source>
</evidence>
<evidence type="ECO:0000313" key="12">
    <source>
        <dbReference type="Proteomes" id="UP000627715"/>
    </source>
</evidence>
<dbReference type="InterPro" id="IPR001610">
    <property type="entry name" value="PAC"/>
</dbReference>
<evidence type="ECO:0000256" key="3">
    <source>
        <dbReference type="ARBA" id="ARBA00022636"/>
    </source>
</evidence>